<dbReference type="PANTHER" id="PTHR21330:SF1">
    <property type="entry name" value="E3 SUMO-PROTEIN LIGASE NSE2"/>
    <property type="match status" value="1"/>
</dbReference>
<keyword evidence="7" id="KW-0833">Ubl conjugation pathway</keyword>
<keyword evidence="6 10" id="KW-0863">Zinc-finger</keyword>
<dbReference type="EMBL" id="JBJQOH010000004">
    <property type="protein sequence ID" value="KAL3686806.1"/>
    <property type="molecule type" value="Genomic_DNA"/>
</dbReference>
<evidence type="ECO:0000313" key="12">
    <source>
        <dbReference type="EMBL" id="KAL3686806.1"/>
    </source>
</evidence>
<keyword evidence="4" id="KW-0808">Transferase</keyword>
<dbReference type="PROSITE" id="PS51044">
    <property type="entry name" value="ZF_SP_RING"/>
    <property type="match status" value="1"/>
</dbReference>
<dbReference type="PANTHER" id="PTHR21330">
    <property type="entry name" value="E3 SUMO-PROTEIN LIGASE NSE2"/>
    <property type="match status" value="1"/>
</dbReference>
<dbReference type="Proteomes" id="UP001633002">
    <property type="component" value="Unassembled WGS sequence"/>
</dbReference>
<name>A0ABD3H7L5_9MARC</name>
<evidence type="ECO:0000256" key="10">
    <source>
        <dbReference type="PROSITE-ProRule" id="PRU00452"/>
    </source>
</evidence>
<proteinExistence type="inferred from homology"/>
<evidence type="ECO:0000256" key="3">
    <source>
        <dbReference type="ARBA" id="ARBA00008212"/>
    </source>
</evidence>
<evidence type="ECO:0000256" key="8">
    <source>
        <dbReference type="ARBA" id="ARBA00022833"/>
    </source>
</evidence>
<evidence type="ECO:0000256" key="2">
    <source>
        <dbReference type="ARBA" id="ARBA00004718"/>
    </source>
</evidence>
<dbReference type="GO" id="GO:0016740">
    <property type="term" value="F:transferase activity"/>
    <property type="evidence" value="ECO:0007669"/>
    <property type="project" value="UniProtKB-KW"/>
</dbReference>
<dbReference type="InterPro" id="IPR013083">
    <property type="entry name" value="Znf_RING/FYVE/PHD"/>
</dbReference>
<evidence type="ECO:0000256" key="6">
    <source>
        <dbReference type="ARBA" id="ARBA00022771"/>
    </source>
</evidence>
<keyword evidence="8" id="KW-0862">Zinc</keyword>
<evidence type="ECO:0000256" key="1">
    <source>
        <dbReference type="ARBA" id="ARBA00004123"/>
    </source>
</evidence>
<dbReference type="Pfam" id="PF11789">
    <property type="entry name" value="zf-Nse"/>
    <property type="match status" value="1"/>
</dbReference>
<sequence length="276" mass="30622">MAVMNMKREQFEQIKSEFVKLGNQESGETSEWSTPLKSFICKVEKNECVDVIKAPVKAERKLVRDLTEEEQCGGLLQTPDSVSDFTASPLRSCPKFDSIIHDRNDETCSDRNGGVLKNHLPVDCGQSARSNPENSLNFDEEITEIASGYRSSCRVDFSGGELADHYEDMEDDTCITGSTCIVINNRCPLSGKLVTELEDPVQSVDCHHVYGEAYAKAYLNQSSGSPRCAVAGCRGFLKESDLTPASSLTESIQNLREKESADRLKLLMECIRLDDD</sequence>
<evidence type="ECO:0000313" key="13">
    <source>
        <dbReference type="Proteomes" id="UP001633002"/>
    </source>
</evidence>
<dbReference type="CDD" id="cd16651">
    <property type="entry name" value="SPL-RING_NSE2"/>
    <property type="match status" value="1"/>
</dbReference>
<comment type="pathway">
    <text evidence="2">Protein modification; protein sumoylation.</text>
</comment>
<evidence type="ECO:0000256" key="9">
    <source>
        <dbReference type="ARBA" id="ARBA00023242"/>
    </source>
</evidence>
<dbReference type="GO" id="GO:0008270">
    <property type="term" value="F:zinc ion binding"/>
    <property type="evidence" value="ECO:0007669"/>
    <property type="project" value="UniProtKB-KW"/>
</dbReference>
<reference evidence="12 13" key="1">
    <citation type="submission" date="2024-09" db="EMBL/GenBank/DDBJ databases">
        <title>Chromosome-scale assembly of Riccia sorocarpa.</title>
        <authorList>
            <person name="Paukszto L."/>
        </authorList>
    </citation>
    <scope>NUCLEOTIDE SEQUENCE [LARGE SCALE GENOMIC DNA]</scope>
    <source>
        <strain evidence="12">LP-2024</strain>
        <tissue evidence="12">Aerial parts of the thallus</tissue>
    </source>
</reference>
<evidence type="ECO:0000256" key="7">
    <source>
        <dbReference type="ARBA" id="ARBA00022786"/>
    </source>
</evidence>
<comment type="similarity">
    <text evidence="3">Belongs to the NSE2 family.</text>
</comment>
<evidence type="ECO:0000259" key="11">
    <source>
        <dbReference type="PROSITE" id="PS51044"/>
    </source>
</evidence>
<comment type="caution">
    <text evidence="12">The sequence shown here is derived from an EMBL/GenBank/DDBJ whole genome shotgun (WGS) entry which is preliminary data.</text>
</comment>
<dbReference type="InterPro" id="IPR026846">
    <property type="entry name" value="Nse2(Mms21)"/>
</dbReference>
<dbReference type="GO" id="GO:0016925">
    <property type="term" value="P:protein sumoylation"/>
    <property type="evidence" value="ECO:0007669"/>
    <property type="project" value="UniProtKB-ARBA"/>
</dbReference>
<keyword evidence="9" id="KW-0539">Nucleus</keyword>
<evidence type="ECO:0000256" key="4">
    <source>
        <dbReference type="ARBA" id="ARBA00022679"/>
    </source>
</evidence>
<protein>
    <recommendedName>
        <fullName evidence="11">SP-RING-type domain-containing protein</fullName>
    </recommendedName>
</protein>
<dbReference type="InterPro" id="IPR004181">
    <property type="entry name" value="Znf_MIZ"/>
</dbReference>
<dbReference type="AlphaFoldDB" id="A0ABD3H7L5"/>
<keyword evidence="13" id="KW-1185">Reference proteome</keyword>
<comment type="subcellular location">
    <subcellularLocation>
        <location evidence="1">Nucleus</location>
    </subcellularLocation>
</comment>
<feature type="domain" description="SP-RING-type" evidence="11">
    <location>
        <begin position="169"/>
        <end position="263"/>
    </location>
</feature>
<dbReference type="Gene3D" id="3.30.40.10">
    <property type="entry name" value="Zinc/RING finger domain, C3HC4 (zinc finger)"/>
    <property type="match status" value="1"/>
</dbReference>
<keyword evidence="5" id="KW-0479">Metal-binding</keyword>
<accession>A0ABD3H7L5</accession>
<dbReference type="GO" id="GO:0005634">
    <property type="term" value="C:nucleus"/>
    <property type="evidence" value="ECO:0007669"/>
    <property type="project" value="UniProtKB-SubCell"/>
</dbReference>
<organism evidence="12 13">
    <name type="scientific">Riccia sorocarpa</name>
    <dbReference type="NCBI Taxonomy" id="122646"/>
    <lineage>
        <taxon>Eukaryota</taxon>
        <taxon>Viridiplantae</taxon>
        <taxon>Streptophyta</taxon>
        <taxon>Embryophyta</taxon>
        <taxon>Marchantiophyta</taxon>
        <taxon>Marchantiopsida</taxon>
        <taxon>Marchantiidae</taxon>
        <taxon>Marchantiales</taxon>
        <taxon>Ricciaceae</taxon>
        <taxon>Riccia</taxon>
    </lineage>
</organism>
<evidence type="ECO:0000256" key="5">
    <source>
        <dbReference type="ARBA" id="ARBA00022723"/>
    </source>
</evidence>
<gene>
    <name evidence="12" type="ORF">R1sor_013115</name>
</gene>